<sequence length="289" mass="32681">MTTEHLQKVSDQLTKLHGHAYFRVEEGALKECLTGLILDAVEGDLAEQLVNGSFDLEVSVGVQEGETEPTVDFRVDRPGVLYRSDATISRLSVAALEDLARYLEGLARQAQATPVVEEKGSGSNIVRKCQDHDHHEKEAAAARLKVTPQWLKSVVPCTDYSYDEIEGKKYIREYYWSRELIERLFKIKSTKTTPEDLQYVAKECCDGDTEWARDLIARLKSPNRPEQQPKDQPQKNQPQKEKDKVAVQQQAKPAGGDRPRSRSRHRKSFRHGKDGTRKPEGATEAKKPS</sequence>
<gene>
    <name evidence="2" type="ORF">KP004_10170</name>
</gene>
<evidence type="ECO:0000313" key="3">
    <source>
        <dbReference type="Proteomes" id="UP000683557"/>
    </source>
</evidence>
<keyword evidence="3" id="KW-1185">Reference proteome</keyword>
<feature type="compositionally biased region" description="Basic residues" evidence="1">
    <location>
        <begin position="261"/>
        <end position="270"/>
    </location>
</feature>
<evidence type="ECO:0000256" key="1">
    <source>
        <dbReference type="SAM" id="MobiDB-lite"/>
    </source>
</evidence>
<name>A0ABX8JAR0_9BACT</name>
<feature type="region of interest" description="Disordered" evidence="1">
    <location>
        <begin position="220"/>
        <end position="289"/>
    </location>
</feature>
<evidence type="ECO:0000313" key="2">
    <source>
        <dbReference type="EMBL" id="QWV95509.1"/>
    </source>
</evidence>
<feature type="compositionally biased region" description="Basic and acidic residues" evidence="1">
    <location>
        <begin position="271"/>
        <end position="289"/>
    </location>
</feature>
<reference evidence="2 3" key="1">
    <citation type="submission" date="2021-06" db="EMBL/GenBank/DDBJ databases">
        <title>Gemonas diversity in paddy soil.</title>
        <authorList>
            <person name="Liu G."/>
        </authorList>
    </citation>
    <scope>NUCLEOTIDE SEQUENCE [LARGE SCALE GENOMIC DNA]</scope>
    <source>
        <strain evidence="2 3">RG10</strain>
    </source>
</reference>
<feature type="compositionally biased region" description="Basic and acidic residues" evidence="1">
    <location>
        <begin position="227"/>
        <end position="245"/>
    </location>
</feature>
<proteinExistence type="predicted"/>
<protein>
    <submittedName>
        <fullName evidence="2">Uncharacterized protein</fullName>
    </submittedName>
</protein>
<dbReference type="EMBL" id="CP076723">
    <property type="protein sequence ID" value="QWV95509.1"/>
    <property type="molecule type" value="Genomic_DNA"/>
</dbReference>
<dbReference type="RefSeq" id="WP_216802197.1">
    <property type="nucleotide sequence ID" value="NZ_CP076723.1"/>
</dbReference>
<accession>A0ABX8JAR0</accession>
<dbReference type="Proteomes" id="UP000683557">
    <property type="component" value="Chromosome"/>
</dbReference>
<organism evidence="2 3">
    <name type="scientific">Geomonas oryzisoli</name>
    <dbReference type="NCBI Taxonomy" id="2847992"/>
    <lineage>
        <taxon>Bacteria</taxon>
        <taxon>Pseudomonadati</taxon>
        <taxon>Thermodesulfobacteriota</taxon>
        <taxon>Desulfuromonadia</taxon>
        <taxon>Geobacterales</taxon>
        <taxon>Geobacteraceae</taxon>
        <taxon>Geomonas</taxon>
    </lineage>
</organism>